<dbReference type="PANTHER" id="PTHR14369:SF0">
    <property type="entry name" value="SURFEIT LOCUS PROTEIN 6"/>
    <property type="match status" value="1"/>
</dbReference>
<comment type="similarity">
    <text evidence="2">Belongs to the SURF6 family.</text>
</comment>
<dbReference type="PANTHER" id="PTHR14369">
    <property type="entry name" value="SURFEIT LOCUS PROTEIN 6"/>
    <property type="match status" value="1"/>
</dbReference>
<name>A0A836ERI6_9HYME</name>
<feature type="region of interest" description="Disordered" evidence="4">
    <location>
        <begin position="40"/>
        <end position="66"/>
    </location>
</feature>
<organism evidence="6 7">
    <name type="scientific">Acromyrmex insinuator</name>
    <dbReference type="NCBI Taxonomy" id="230686"/>
    <lineage>
        <taxon>Eukaryota</taxon>
        <taxon>Metazoa</taxon>
        <taxon>Ecdysozoa</taxon>
        <taxon>Arthropoda</taxon>
        <taxon>Hexapoda</taxon>
        <taxon>Insecta</taxon>
        <taxon>Pterygota</taxon>
        <taxon>Neoptera</taxon>
        <taxon>Endopterygota</taxon>
        <taxon>Hymenoptera</taxon>
        <taxon>Apocrita</taxon>
        <taxon>Aculeata</taxon>
        <taxon>Formicoidea</taxon>
        <taxon>Formicidae</taxon>
        <taxon>Myrmicinae</taxon>
        <taxon>Acromyrmex</taxon>
    </lineage>
</organism>
<dbReference type="InterPro" id="IPR029190">
    <property type="entry name" value="Rrp14/SURF6_C"/>
</dbReference>
<feature type="compositionally biased region" description="Basic residues" evidence="4">
    <location>
        <begin position="242"/>
        <end position="265"/>
    </location>
</feature>
<evidence type="ECO:0000256" key="4">
    <source>
        <dbReference type="SAM" id="MobiDB-lite"/>
    </source>
</evidence>
<feature type="non-terminal residue" evidence="6">
    <location>
        <position position="1"/>
    </location>
</feature>
<keyword evidence="3" id="KW-0539">Nucleus</keyword>
<dbReference type="Pfam" id="PF04935">
    <property type="entry name" value="SURF6"/>
    <property type="match status" value="1"/>
</dbReference>
<evidence type="ECO:0000313" key="6">
    <source>
        <dbReference type="EMBL" id="KAG5306833.1"/>
    </source>
</evidence>
<feature type="compositionally biased region" description="Basic and acidic residues" evidence="4">
    <location>
        <begin position="155"/>
        <end position="166"/>
    </location>
</feature>
<evidence type="ECO:0000256" key="3">
    <source>
        <dbReference type="ARBA" id="ARBA00023242"/>
    </source>
</evidence>
<gene>
    <name evidence="6" type="primary">Surf6</name>
    <name evidence="6" type="ORF">G6Z75_0012663</name>
</gene>
<reference evidence="6" key="1">
    <citation type="submission" date="2020-02" db="EMBL/GenBank/DDBJ databases">
        <title>Relaxed selection underlies rapid genomic changes in the transitions from sociality to social parasitism in ants.</title>
        <authorList>
            <person name="Bi X."/>
        </authorList>
    </citation>
    <scope>NUCLEOTIDE SEQUENCE</scope>
    <source>
        <strain evidence="6">BGI-DK2013a</strain>
        <tissue evidence="6">Whole body</tissue>
    </source>
</reference>
<dbReference type="GO" id="GO:0042274">
    <property type="term" value="P:ribosomal small subunit biogenesis"/>
    <property type="evidence" value="ECO:0007669"/>
    <property type="project" value="TreeGrafter"/>
</dbReference>
<evidence type="ECO:0000313" key="7">
    <source>
        <dbReference type="Proteomes" id="UP000667349"/>
    </source>
</evidence>
<dbReference type="GO" id="GO:0003677">
    <property type="term" value="F:DNA binding"/>
    <property type="evidence" value="ECO:0007669"/>
    <property type="project" value="TreeGrafter"/>
</dbReference>
<dbReference type="Proteomes" id="UP000667349">
    <property type="component" value="Unassembled WGS sequence"/>
</dbReference>
<feature type="compositionally biased region" description="Polar residues" evidence="4">
    <location>
        <begin position="216"/>
        <end position="228"/>
    </location>
</feature>
<comment type="caution">
    <text evidence="6">The sequence shown here is derived from an EMBL/GenBank/DDBJ whole genome shotgun (WGS) entry which is preliminary data.</text>
</comment>
<feature type="compositionally biased region" description="Basic and acidic residues" evidence="4">
    <location>
        <begin position="40"/>
        <end position="52"/>
    </location>
</feature>
<feature type="region of interest" description="Disordered" evidence="4">
    <location>
        <begin position="137"/>
        <end position="265"/>
    </location>
</feature>
<feature type="non-terminal residue" evidence="6">
    <location>
        <position position="265"/>
    </location>
</feature>
<evidence type="ECO:0000256" key="2">
    <source>
        <dbReference type="ARBA" id="ARBA00005904"/>
    </source>
</evidence>
<protein>
    <submittedName>
        <fullName evidence="6">SURF6 protein</fullName>
    </submittedName>
</protein>
<feature type="compositionally biased region" description="Basic and acidic residues" evidence="4">
    <location>
        <begin position="189"/>
        <end position="207"/>
    </location>
</feature>
<dbReference type="InterPro" id="IPR007019">
    <property type="entry name" value="SURF6"/>
</dbReference>
<proteinExistence type="inferred from homology"/>
<feature type="compositionally biased region" description="Basic and acidic residues" evidence="4">
    <location>
        <begin position="229"/>
        <end position="241"/>
    </location>
</feature>
<evidence type="ECO:0000256" key="1">
    <source>
        <dbReference type="ARBA" id="ARBA00004123"/>
    </source>
</evidence>
<keyword evidence="7" id="KW-1185">Reference proteome</keyword>
<accession>A0A836ERI6</accession>
<dbReference type="GO" id="GO:0042273">
    <property type="term" value="P:ribosomal large subunit biogenesis"/>
    <property type="evidence" value="ECO:0007669"/>
    <property type="project" value="TreeGrafter"/>
</dbReference>
<dbReference type="EMBL" id="JAANHZ010000805">
    <property type="protein sequence ID" value="KAG5306833.1"/>
    <property type="molecule type" value="Genomic_DNA"/>
</dbReference>
<dbReference type="GO" id="GO:0005730">
    <property type="term" value="C:nucleolus"/>
    <property type="evidence" value="ECO:0007669"/>
    <property type="project" value="TreeGrafter"/>
</dbReference>
<evidence type="ECO:0000259" key="5">
    <source>
        <dbReference type="Pfam" id="PF04935"/>
    </source>
</evidence>
<comment type="subcellular location">
    <subcellularLocation>
        <location evidence="1">Nucleus</location>
    </subcellularLocation>
</comment>
<dbReference type="GO" id="GO:0003723">
    <property type="term" value="F:RNA binding"/>
    <property type="evidence" value="ECO:0007669"/>
    <property type="project" value="TreeGrafter"/>
</dbReference>
<feature type="domain" description="Ribosomal RNA-processing protein 14/surfeit locus protein 6 C-terminal" evidence="5">
    <location>
        <begin position="76"/>
        <end position="253"/>
    </location>
</feature>
<sequence length="265" mass="30912">MQLTMSKGFNKDEIRKMLQKEEQFISHILSIMPVTHELAEKNNSTKEEEPTKKVKNFAIPGKKTKRAQSFKELHAKLEELKGVKKKLARIEQNTIDGSKIKTENEEVPKVPKPKPVFNSEGKMVFSKFDFSEIGVKKKLPKSQNDPKKMLQQVQQKKEKLKQLEDLGDKEEAEDIREKDAWKSALAKASGEKIKDDPDLLKRTIKRNEQKKKHSANKWNSRIENVQKSMQERQEKRRENIMKKKKEKKQNKLKKAAKKGRIIPGF</sequence>
<dbReference type="AlphaFoldDB" id="A0A836ERI6"/>